<dbReference type="Pfam" id="PF07690">
    <property type="entry name" value="MFS_1"/>
    <property type="match status" value="1"/>
</dbReference>
<evidence type="ECO:0000313" key="12">
    <source>
        <dbReference type="Proteomes" id="UP000018420"/>
    </source>
</evidence>
<evidence type="ECO:0000256" key="2">
    <source>
        <dbReference type="ARBA" id="ARBA00006508"/>
    </source>
</evidence>
<dbReference type="GO" id="GO:0005886">
    <property type="term" value="C:plasma membrane"/>
    <property type="evidence" value="ECO:0007669"/>
    <property type="project" value="UniProtKB-SubCell"/>
</dbReference>
<evidence type="ECO:0000256" key="6">
    <source>
        <dbReference type="ARBA" id="ARBA00022692"/>
    </source>
</evidence>
<feature type="transmembrane region" description="Helical" evidence="9">
    <location>
        <begin position="115"/>
        <end position="135"/>
    </location>
</feature>
<dbReference type="GO" id="GO:0046943">
    <property type="term" value="F:carboxylic acid transmembrane transporter activity"/>
    <property type="evidence" value="ECO:0007669"/>
    <property type="project" value="TreeGrafter"/>
</dbReference>
<protein>
    <submittedName>
        <fullName evidence="11">Benzoate MFS transporter BenK</fullName>
    </submittedName>
</protein>
<dbReference type="NCBIfam" id="TIGR00895">
    <property type="entry name" value="2A0115"/>
    <property type="match status" value="1"/>
</dbReference>
<keyword evidence="7 9" id="KW-1133">Transmembrane helix</keyword>
<evidence type="ECO:0000256" key="8">
    <source>
        <dbReference type="ARBA" id="ARBA00023136"/>
    </source>
</evidence>
<dbReference type="Proteomes" id="UP000018420">
    <property type="component" value="Unassembled WGS sequence"/>
</dbReference>
<comment type="caution">
    <text evidence="11">The sequence shown here is derived from an EMBL/GenBank/DDBJ whole genome shotgun (WGS) entry which is preliminary data.</text>
</comment>
<feature type="transmembrane region" description="Helical" evidence="9">
    <location>
        <begin position="147"/>
        <end position="170"/>
    </location>
</feature>
<feature type="transmembrane region" description="Helical" evidence="9">
    <location>
        <begin position="345"/>
        <end position="368"/>
    </location>
</feature>
<evidence type="ECO:0000313" key="11">
    <source>
        <dbReference type="EMBL" id="EPR84076.1"/>
    </source>
</evidence>
<organism evidence="11 12">
    <name type="scientific">Acinetobacter junii CIP 107470 = MTCC 11364</name>
    <dbReference type="NCBI Taxonomy" id="1217666"/>
    <lineage>
        <taxon>Bacteria</taxon>
        <taxon>Pseudomonadati</taxon>
        <taxon>Pseudomonadota</taxon>
        <taxon>Gammaproteobacteria</taxon>
        <taxon>Moraxellales</taxon>
        <taxon>Moraxellaceae</taxon>
        <taxon>Acinetobacter</taxon>
    </lineage>
</organism>
<keyword evidence="3" id="KW-0813">Transport</keyword>
<dbReference type="InterPro" id="IPR011701">
    <property type="entry name" value="MFS"/>
</dbReference>
<dbReference type="InterPro" id="IPR005829">
    <property type="entry name" value="Sugar_transporter_CS"/>
</dbReference>
<feature type="transmembrane region" description="Helical" evidence="9">
    <location>
        <begin position="89"/>
        <end position="109"/>
    </location>
</feature>
<feature type="transmembrane region" description="Helical" evidence="9">
    <location>
        <begin position="380"/>
        <end position="405"/>
    </location>
</feature>
<evidence type="ECO:0000256" key="3">
    <source>
        <dbReference type="ARBA" id="ARBA00022448"/>
    </source>
</evidence>
<dbReference type="PROSITE" id="PS50850">
    <property type="entry name" value="MFS"/>
    <property type="match status" value="1"/>
</dbReference>
<feature type="transmembrane region" description="Helical" evidence="9">
    <location>
        <begin position="293"/>
        <end position="314"/>
    </location>
</feature>
<dbReference type="PROSITE" id="PS00217">
    <property type="entry name" value="SUGAR_TRANSPORT_2"/>
    <property type="match status" value="1"/>
</dbReference>
<evidence type="ECO:0000256" key="4">
    <source>
        <dbReference type="ARBA" id="ARBA00022475"/>
    </source>
</evidence>
<evidence type="ECO:0000259" key="10">
    <source>
        <dbReference type="PROSITE" id="PS50850"/>
    </source>
</evidence>
<dbReference type="InterPro" id="IPR020846">
    <property type="entry name" value="MFS_dom"/>
</dbReference>
<evidence type="ECO:0000256" key="5">
    <source>
        <dbReference type="ARBA" id="ARBA00022519"/>
    </source>
</evidence>
<dbReference type="RefSeq" id="WP_004911128.1">
    <property type="nucleotide sequence ID" value="NZ_ASYZ01000115.1"/>
</dbReference>
<dbReference type="PATRIC" id="fig|1330047.3.peg.2163"/>
<keyword evidence="5" id="KW-0997">Cell inner membrane</keyword>
<sequence>MTTSTVNVNAVIDQAKFTPFHWSILLWCLLIIIFDGYDLVIYGVVLPLLMQEWSLTSVQAGMLASTALCGMMFGAMLFGALADKIGRKNVILICVTFFSGFTFLGAFASNPFEFGILRFLAGLGIGGVMPNLVALTSEYAPKRIRSTLVGTMFSGYAIGGILSALIGSYLVESQGWQIMFLIAGIPLLLLPVIWKFLPESLTFLVKTGKTDQAHSIIQKISPEQSISINTRLVLNEDNVPTGSSVKGLFQQGRAFNTLMFWVLFFMCLLMVYALSSWLPKLMLAAGYSLGKSILFLFALNVGAMIGSIGGGILSDKFHLKPVIMGMLMAGVVALIGLGFNSPAYVLYGLVTVAGAATIGTSILLYSYVAQYYPLSVRSTGIGCASGVGRIGAIVGPILTGLLLTLNLPHTMNFVMISVPAMLAICAILSLKRHKFDDEQQVEEVKTSLTESSNA</sequence>
<feature type="transmembrane region" description="Helical" evidence="9">
    <location>
        <begin position="411"/>
        <end position="430"/>
    </location>
</feature>
<name>S7WLI3_ACIJU</name>
<comment type="similarity">
    <text evidence="2">Belongs to the major facilitator superfamily. Aromatic acid:H(+) symporter (AAHS) (TC 2.A.1.15) family.</text>
</comment>
<evidence type="ECO:0000256" key="7">
    <source>
        <dbReference type="ARBA" id="ARBA00022989"/>
    </source>
</evidence>
<proteinExistence type="inferred from homology"/>
<keyword evidence="6 9" id="KW-0812">Transmembrane</keyword>
<feature type="transmembrane region" description="Helical" evidence="9">
    <location>
        <begin position="321"/>
        <end position="339"/>
    </location>
</feature>
<dbReference type="CDD" id="cd17365">
    <property type="entry name" value="MFS_PcaK_like"/>
    <property type="match status" value="1"/>
</dbReference>
<gene>
    <name evidence="11" type="ORF">L292_0280</name>
</gene>
<evidence type="ECO:0000256" key="1">
    <source>
        <dbReference type="ARBA" id="ARBA00004429"/>
    </source>
</evidence>
<accession>S7WLI3</accession>
<feature type="domain" description="Major facilitator superfamily (MFS) profile" evidence="10">
    <location>
        <begin position="24"/>
        <end position="435"/>
    </location>
</feature>
<evidence type="ECO:0000256" key="9">
    <source>
        <dbReference type="SAM" id="Phobius"/>
    </source>
</evidence>
<dbReference type="SUPFAM" id="SSF103473">
    <property type="entry name" value="MFS general substrate transporter"/>
    <property type="match status" value="1"/>
</dbReference>
<dbReference type="PANTHER" id="PTHR23508">
    <property type="entry name" value="CARBOXYLIC ACID TRANSPORTER PROTEIN HOMOLOG"/>
    <property type="match status" value="1"/>
</dbReference>
<keyword evidence="8 9" id="KW-0472">Membrane</keyword>
<dbReference type="EMBL" id="ASYZ01000115">
    <property type="protein sequence ID" value="EPR84076.1"/>
    <property type="molecule type" value="Genomic_DNA"/>
</dbReference>
<dbReference type="InterPro" id="IPR004746">
    <property type="entry name" value="MFS_AAHS"/>
</dbReference>
<comment type="subcellular location">
    <subcellularLocation>
        <location evidence="1">Cell inner membrane</location>
        <topology evidence="1">Multi-pass membrane protein</topology>
    </subcellularLocation>
</comment>
<reference evidence="11 12" key="1">
    <citation type="submission" date="2013-05" db="EMBL/GenBank/DDBJ databases">
        <title>Genome assembly of Acinetobacter junii MTCC 11364.</title>
        <authorList>
            <person name="Khatri I."/>
            <person name="Singh N.K."/>
            <person name="Subramanian S."/>
            <person name="Mayilraj S."/>
        </authorList>
    </citation>
    <scope>NUCLEOTIDE SEQUENCE [LARGE SCALE GENOMIC DNA]</scope>
    <source>
        <strain evidence="11 12">MTCC 11364</strain>
    </source>
</reference>
<keyword evidence="4" id="KW-1003">Cell membrane</keyword>
<dbReference type="AlphaFoldDB" id="S7WLI3"/>
<feature type="transmembrane region" description="Helical" evidence="9">
    <location>
        <begin position="24"/>
        <end position="50"/>
    </location>
</feature>
<feature type="transmembrane region" description="Helical" evidence="9">
    <location>
        <begin position="62"/>
        <end position="82"/>
    </location>
</feature>
<dbReference type="Gene3D" id="1.20.1250.20">
    <property type="entry name" value="MFS general substrate transporter like domains"/>
    <property type="match status" value="1"/>
</dbReference>
<dbReference type="PANTHER" id="PTHR23508:SF10">
    <property type="entry name" value="CARBOXYLIC ACID TRANSPORTER PROTEIN HOMOLOG"/>
    <property type="match status" value="1"/>
</dbReference>
<feature type="transmembrane region" description="Helical" evidence="9">
    <location>
        <begin position="176"/>
        <end position="197"/>
    </location>
</feature>
<feature type="transmembrane region" description="Helical" evidence="9">
    <location>
        <begin position="254"/>
        <end position="273"/>
    </location>
</feature>
<dbReference type="InterPro" id="IPR036259">
    <property type="entry name" value="MFS_trans_sf"/>
</dbReference>